<dbReference type="Proteomes" id="UP000550260">
    <property type="component" value="Unassembled WGS sequence"/>
</dbReference>
<dbReference type="GO" id="GO:0005524">
    <property type="term" value="F:ATP binding"/>
    <property type="evidence" value="ECO:0007669"/>
    <property type="project" value="UniProtKB-UniRule"/>
</dbReference>
<dbReference type="EMBL" id="JACJHR010000008">
    <property type="protein sequence ID" value="MBB2499066.1"/>
    <property type="molecule type" value="Genomic_DNA"/>
</dbReference>
<dbReference type="AlphaFoldDB" id="A0A8E2B0E7"/>
<keyword evidence="1 5" id="KW-0547">Nucleotide-binding</keyword>
<dbReference type="PANTHER" id="PTHR11070">
    <property type="entry name" value="UVRD / RECB / PCRA DNA HELICASE FAMILY MEMBER"/>
    <property type="match status" value="1"/>
</dbReference>
<feature type="binding site" evidence="5">
    <location>
        <begin position="231"/>
        <end position="238"/>
    </location>
    <ligand>
        <name>ATP</name>
        <dbReference type="ChEBI" id="CHEBI:30616"/>
    </ligand>
</feature>
<comment type="caution">
    <text evidence="7">The sequence shown here is derived from an EMBL/GenBank/DDBJ whole genome shotgun (WGS) entry which is preliminary data.</text>
</comment>
<keyword evidence="4 5" id="KW-0067">ATP-binding</keyword>
<dbReference type="PROSITE" id="PS51198">
    <property type="entry name" value="UVRD_HELICASE_ATP_BIND"/>
    <property type="match status" value="1"/>
</dbReference>
<dbReference type="GO" id="GO:0016787">
    <property type="term" value="F:hydrolase activity"/>
    <property type="evidence" value="ECO:0007669"/>
    <property type="project" value="UniProtKB-UniRule"/>
</dbReference>
<dbReference type="InterPro" id="IPR013986">
    <property type="entry name" value="DExx_box_DNA_helicase_dom_sf"/>
</dbReference>
<gene>
    <name evidence="7" type="ORF">H5411_07955</name>
</gene>
<sequence>MALSSHARKRQLAANLVSERYPRLTSLQRTVFTELAARTAEGWRLAVHTGSASAADAYLIGRVGVFAIVVADPAPDAETVQAVQAVLRQVDEQFAALSLPGGRRIAASAVTPVVIGAPNSAAGPRDAGPFWSLPASRLDQLFRRDAVHLTTKQVARIAEELRTLLDEYDWPRIEIPAADEEPFELLSAESVAENQLAAAVERPFDTWMTFLHPDQAALATRNYGGPARISGPAGTGKTVVALHRLRHAGRRSTGPLLFTTFVRNLPPVNETAFRRLAPEMADRAEFISLHSVASAFLASRGIRLNISFETSFNLAWKAHSSELPDNVPRYWADEVHRVIKGRGIKTLAEYQRVIRRGRRRRLDNRQRATVWQVYEDYQKNLAERDAHDFDDLLTRALEELERHPLEEPYAAVVVDEVQDMTLTGLRLLRKIAGDGPNQLLLVGDGQQQVYPGGWRLSDAGIPVQGRGEVLKVNYRNRTGILDFARRITALNEVDDLDGAAGVALRDAAAVNDGGIAKSWEGSESELPDALAAAVRDLDIPHGETALITFSNKDALTCRKLLDSAGIATRPIEQHTGETGDRLYAGTVHKAKGLDFRAVLVVDFVRPEPEEPGTEQENRELRNRQRLVAATRARDFLWWGVVRS</sequence>
<evidence type="ECO:0000313" key="7">
    <source>
        <dbReference type="EMBL" id="MBB2499066.1"/>
    </source>
</evidence>
<organism evidence="7 8">
    <name type="scientific">Amycolatopsis echigonensis</name>
    <dbReference type="NCBI Taxonomy" id="2576905"/>
    <lineage>
        <taxon>Bacteria</taxon>
        <taxon>Bacillati</taxon>
        <taxon>Actinomycetota</taxon>
        <taxon>Actinomycetes</taxon>
        <taxon>Pseudonocardiales</taxon>
        <taxon>Pseudonocardiaceae</taxon>
        <taxon>Amycolatopsis</taxon>
    </lineage>
</organism>
<evidence type="ECO:0000259" key="6">
    <source>
        <dbReference type="PROSITE" id="PS51198"/>
    </source>
</evidence>
<evidence type="ECO:0000256" key="3">
    <source>
        <dbReference type="ARBA" id="ARBA00022806"/>
    </source>
</evidence>
<keyword evidence="2 5" id="KW-0378">Hydrolase</keyword>
<dbReference type="GO" id="GO:0003677">
    <property type="term" value="F:DNA binding"/>
    <property type="evidence" value="ECO:0007669"/>
    <property type="project" value="InterPro"/>
</dbReference>
<name>A0A8E2B0E7_9PSEU</name>
<feature type="domain" description="UvrD-like helicase ATP-binding" evidence="6">
    <location>
        <begin position="210"/>
        <end position="488"/>
    </location>
</feature>
<evidence type="ECO:0000256" key="4">
    <source>
        <dbReference type="ARBA" id="ARBA00022840"/>
    </source>
</evidence>
<evidence type="ECO:0000256" key="2">
    <source>
        <dbReference type="ARBA" id="ARBA00022801"/>
    </source>
</evidence>
<dbReference type="InterPro" id="IPR027417">
    <property type="entry name" value="P-loop_NTPase"/>
</dbReference>
<keyword evidence="3 5" id="KW-0347">Helicase</keyword>
<evidence type="ECO:0000313" key="8">
    <source>
        <dbReference type="Proteomes" id="UP000550260"/>
    </source>
</evidence>
<proteinExistence type="predicted"/>
<dbReference type="GO" id="GO:0000725">
    <property type="term" value="P:recombinational repair"/>
    <property type="evidence" value="ECO:0007669"/>
    <property type="project" value="TreeGrafter"/>
</dbReference>
<evidence type="ECO:0000256" key="1">
    <source>
        <dbReference type="ARBA" id="ARBA00022741"/>
    </source>
</evidence>
<dbReference type="Gene3D" id="3.40.50.300">
    <property type="entry name" value="P-loop containing nucleotide triphosphate hydrolases"/>
    <property type="match status" value="2"/>
</dbReference>
<dbReference type="GO" id="GO:0043138">
    <property type="term" value="F:3'-5' DNA helicase activity"/>
    <property type="evidence" value="ECO:0007669"/>
    <property type="project" value="TreeGrafter"/>
</dbReference>
<dbReference type="InterPro" id="IPR000212">
    <property type="entry name" value="DNA_helicase_UvrD/REP"/>
</dbReference>
<dbReference type="SUPFAM" id="SSF52540">
    <property type="entry name" value="P-loop containing nucleoside triphosphate hydrolases"/>
    <property type="match status" value="1"/>
</dbReference>
<accession>A0A8E2B0E7</accession>
<dbReference type="InterPro" id="IPR014016">
    <property type="entry name" value="UvrD-like_ATP-bd"/>
</dbReference>
<dbReference type="GO" id="GO:0005829">
    <property type="term" value="C:cytosol"/>
    <property type="evidence" value="ECO:0007669"/>
    <property type="project" value="TreeGrafter"/>
</dbReference>
<dbReference type="Pfam" id="PF00580">
    <property type="entry name" value="UvrD-helicase"/>
    <property type="match status" value="1"/>
</dbReference>
<protein>
    <submittedName>
        <fullName evidence="7">UvrD-helicase domain-containing protein</fullName>
    </submittedName>
</protein>
<reference evidence="7 8" key="1">
    <citation type="submission" date="2020-08" db="EMBL/GenBank/DDBJ databases">
        <title>Amycolatopsis echigonensis JCM 21831.</title>
        <authorList>
            <person name="Tedsree N."/>
            <person name="Kuncharoen N."/>
            <person name="Likhitwitayawuid K."/>
            <person name="Tanasupawat S."/>
        </authorList>
    </citation>
    <scope>NUCLEOTIDE SEQUENCE [LARGE SCALE GENOMIC DNA]</scope>
    <source>
        <strain evidence="7 8">JCM 21831</strain>
    </source>
</reference>
<dbReference type="PANTHER" id="PTHR11070:SF45">
    <property type="entry name" value="DNA 3'-5' HELICASE"/>
    <property type="match status" value="1"/>
</dbReference>
<dbReference type="Gene3D" id="1.10.10.160">
    <property type="match status" value="1"/>
</dbReference>
<evidence type="ECO:0000256" key="5">
    <source>
        <dbReference type="PROSITE-ProRule" id="PRU00560"/>
    </source>
</evidence>